<feature type="transmembrane region" description="Helical" evidence="8">
    <location>
        <begin position="92"/>
        <end position="113"/>
    </location>
</feature>
<keyword evidence="7 8" id="KW-0472">Membrane</keyword>
<accession>A0ABZ0Q7Q0</accession>
<keyword evidence="3" id="KW-1003">Cell membrane</keyword>
<keyword evidence="5 8" id="KW-0812">Transmembrane</keyword>
<evidence type="ECO:0000256" key="6">
    <source>
        <dbReference type="ARBA" id="ARBA00022989"/>
    </source>
</evidence>
<keyword evidence="6 8" id="KW-1133">Transmembrane helix</keyword>
<name>A0ABZ0Q7Q0_9VIBR</name>
<comment type="similarity">
    <text evidence="2">Belongs to the UPF0283 family.</text>
</comment>
<evidence type="ECO:0000313" key="9">
    <source>
        <dbReference type="EMBL" id="WPC72477.1"/>
    </source>
</evidence>
<keyword evidence="10" id="KW-1185">Reference proteome</keyword>
<gene>
    <name evidence="9" type="ORF">R8Z52_10040</name>
</gene>
<dbReference type="RefSeq" id="WP_261896070.1">
    <property type="nucleotide sequence ID" value="NZ_AP024895.1"/>
</dbReference>
<proteinExistence type="inferred from homology"/>
<organism evidence="9 10">
    <name type="scientific">Vibrio porteresiae DSM 19223</name>
    <dbReference type="NCBI Taxonomy" id="1123496"/>
    <lineage>
        <taxon>Bacteria</taxon>
        <taxon>Pseudomonadati</taxon>
        <taxon>Pseudomonadota</taxon>
        <taxon>Gammaproteobacteria</taxon>
        <taxon>Vibrionales</taxon>
        <taxon>Vibrionaceae</taxon>
        <taxon>Vibrio</taxon>
    </lineage>
</organism>
<evidence type="ECO:0000256" key="3">
    <source>
        <dbReference type="ARBA" id="ARBA00022475"/>
    </source>
</evidence>
<dbReference type="PANTHER" id="PTHR39342">
    <property type="entry name" value="UPF0283 MEMBRANE PROTEIN YCJF"/>
    <property type="match status" value="1"/>
</dbReference>
<feature type="transmembrane region" description="Helical" evidence="8">
    <location>
        <begin position="61"/>
        <end position="80"/>
    </location>
</feature>
<dbReference type="EMBL" id="CP138203">
    <property type="protein sequence ID" value="WPC72477.1"/>
    <property type="molecule type" value="Genomic_DNA"/>
</dbReference>
<sequence>MSEYKGKAIFSESLHTDSPEELTAKQAFDNGQQFVVVALEEVADEPEVELEEVIRPKSGRLWKVTALLTGFTGLVAWQAVDSVVTSINQSDWLSLGWTGFISLIAAGGIGALGREVIKLKRLKNHFSVQEQAEVIIKENRVGEGEEFCRQVAASGQVNEKGAAFQRWQNTLNSSHSDAEVIELYDAMVVAEQDQKATAIVTRYATEAAALVAVSPLAMADMLLVGWRSLRMVDKLADLYGVELGYWSRLKLFKAVLLNMAAAGASEMVVDAGMDLMSMDLAAKVSARAGQGIGVGILTARLGIKAMTLLRPLPWAEGRRVRLGEVRKHILTKIAALSVK</sequence>
<evidence type="ECO:0000256" key="8">
    <source>
        <dbReference type="SAM" id="Phobius"/>
    </source>
</evidence>
<dbReference type="InterPro" id="IPR006507">
    <property type="entry name" value="UPF0283"/>
</dbReference>
<dbReference type="Pfam" id="PF05128">
    <property type="entry name" value="DUF697"/>
    <property type="match status" value="1"/>
</dbReference>
<evidence type="ECO:0000256" key="7">
    <source>
        <dbReference type="ARBA" id="ARBA00023136"/>
    </source>
</evidence>
<evidence type="ECO:0000313" key="10">
    <source>
        <dbReference type="Proteomes" id="UP001304071"/>
    </source>
</evidence>
<dbReference type="PANTHER" id="PTHR39342:SF1">
    <property type="entry name" value="UPF0283 MEMBRANE PROTEIN YCJF"/>
    <property type="match status" value="1"/>
</dbReference>
<dbReference type="InterPro" id="IPR021147">
    <property type="entry name" value="DUF697"/>
</dbReference>
<protein>
    <submittedName>
        <fullName evidence="9">YcjF family protein</fullName>
    </submittedName>
</protein>
<keyword evidence="4" id="KW-0997">Cell inner membrane</keyword>
<evidence type="ECO:0000256" key="4">
    <source>
        <dbReference type="ARBA" id="ARBA00022519"/>
    </source>
</evidence>
<dbReference type="NCBIfam" id="TIGR01620">
    <property type="entry name" value="hyp_HI0043"/>
    <property type="match status" value="1"/>
</dbReference>
<dbReference type="Proteomes" id="UP001304071">
    <property type="component" value="Chromosome 1"/>
</dbReference>
<evidence type="ECO:0000256" key="2">
    <source>
        <dbReference type="ARBA" id="ARBA00008255"/>
    </source>
</evidence>
<evidence type="ECO:0000256" key="5">
    <source>
        <dbReference type="ARBA" id="ARBA00022692"/>
    </source>
</evidence>
<comment type="subcellular location">
    <subcellularLocation>
        <location evidence="1">Cell inner membrane</location>
        <topology evidence="1">Multi-pass membrane protein</topology>
    </subcellularLocation>
</comment>
<evidence type="ECO:0000256" key="1">
    <source>
        <dbReference type="ARBA" id="ARBA00004429"/>
    </source>
</evidence>
<reference evidence="9 10" key="1">
    <citation type="submission" date="2023-11" db="EMBL/GenBank/DDBJ databases">
        <title>Plant-associative lifestyle of Vibrio porteresiae and its evolutionary dynamics.</title>
        <authorList>
            <person name="Rameshkumar N."/>
            <person name="Kirti K."/>
        </authorList>
    </citation>
    <scope>NUCLEOTIDE SEQUENCE [LARGE SCALE GENOMIC DNA]</scope>
    <source>
        <strain evidence="9 10">MSSRF30</strain>
    </source>
</reference>